<accession>A0A177AVP4</accession>
<protein>
    <submittedName>
        <fullName evidence="1">Uncharacterized protein</fullName>
    </submittedName>
</protein>
<name>A0A177AVP4_9BILA</name>
<keyword evidence="2" id="KW-1185">Reference proteome</keyword>
<sequence length="242" mass="28491">MNLVKHKKKRRTIKLVAACDRVIQNRKIFNTSHVGANHYRNYPKLKNGDIESESCPDNRLIRSNTNRNSPLLTIRGNLSKLSTDSSMSFGQKSFYSLPEIKTLFHTKKYPEKINANEINLLRRDFMSNYPMHPNVLPIIKFYINSKYEGKIENLKLSLNTIRPKLTLQNIQTNEMKQIKEKSNFQQNYMCNNLNVAKLVNSLKFPKSPRISTFHENILVYKNQRINRYKNQINLFHNFSNKL</sequence>
<dbReference type="EMBL" id="LWCA01001052">
    <property type="protein sequence ID" value="OAF66055.1"/>
    <property type="molecule type" value="Genomic_DNA"/>
</dbReference>
<gene>
    <name evidence="1" type="ORF">A3Q56_06233</name>
</gene>
<evidence type="ECO:0000313" key="1">
    <source>
        <dbReference type="EMBL" id="OAF66055.1"/>
    </source>
</evidence>
<organism evidence="1 2">
    <name type="scientific">Intoshia linei</name>
    <dbReference type="NCBI Taxonomy" id="1819745"/>
    <lineage>
        <taxon>Eukaryota</taxon>
        <taxon>Metazoa</taxon>
        <taxon>Spiralia</taxon>
        <taxon>Lophotrochozoa</taxon>
        <taxon>Mesozoa</taxon>
        <taxon>Orthonectida</taxon>
        <taxon>Rhopaluridae</taxon>
        <taxon>Intoshia</taxon>
    </lineage>
</organism>
<comment type="caution">
    <text evidence="1">The sequence shown here is derived from an EMBL/GenBank/DDBJ whole genome shotgun (WGS) entry which is preliminary data.</text>
</comment>
<dbReference type="AlphaFoldDB" id="A0A177AVP4"/>
<evidence type="ECO:0000313" key="2">
    <source>
        <dbReference type="Proteomes" id="UP000078046"/>
    </source>
</evidence>
<dbReference type="Proteomes" id="UP000078046">
    <property type="component" value="Unassembled WGS sequence"/>
</dbReference>
<reference evidence="1 2" key="1">
    <citation type="submission" date="2016-04" db="EMBL/GenBank/DDBJ databases">
        <title>The genome of Intoshia linei affirms orthonectids as highly simplified spiralians.</title>
        <authorList>
            <person name="Mikhailov K.V."/>
            <person name="Slusarev G.S."/>
            <person name="Nikitin M.A."/>
            <person name="Logacheva M.D."/>
            <person name="Penin A."/>
            <person name="Aleoshin V."/>
            <person name="Panchin Y.V."/>
        </authorList>
    </citation>
    <scope>NUCLEOTIDE SEQUENCE [LARGE SCALE GENOMIC DNA]</scope>
    <source>
        <strain evidence="1">Intl2013</strain>
        <tissue evidence="1">Whole animal</tissue>
    </source>
</reference>
<proteinExistence type="predicted"/>